<evidence type="ECO:0000256" key="3">
    <source>
        <dbReference type="ARBA" id="ARBA00022519"/>
    </source>
</evidence>
<evidence type="ECO:0000256" key="7">
    <source>
        <dbReference type="SAM" id="Phobius"/>
    </source>
</evidence>
<reference evidence="8" key="1">
    <citation type="submission" date="2021-11" db="EMBL/GenBank/DDBJ databases">
        <title>Draft genome sequence of Alcaligenes endophyticus type strain CCUG 75668T.</title>
        <authorList>
            <person name="Salva-Serra F."/>
            <person name="Duran R.E."/>
            <person name="Seeger M."/>
            <person name="Moore E.R.B."/>
            <person name="Jaen-Luchoro D."/>
        </authorList>
    </citation>
    <scope>NUCLEOTIDE SEQUENCE</scope>
    <source>
        <strain evidence="8">CCUG 75668</strain>
    </source>
</reference>
<dbReference type="PANTHER" id="PTHR30462:SF3">
    <property type="entry name" value="INTERMEMBRANE TRANSPORT PROTEIN PQIA"/>
    <property type="match status" value="1"/>
</dbReference>
<dbReference type="PANTHER" id="PTHR30462">
    <property type="entry name" value="INTERMEMBRANE TRANSPORT PROTEIN PQIB-RELATED"/>
    <property type="match status" value="1"/>
</dbReference>
<keyword evidence="3" id="KW-0997">Cell inner membrane</keyword>
<keyword evidence="5 7" id="KW-1133">Transmembrane helix</keyword>
<proteinExistence type="predicted"/>
<sequence>MSTTQTPLIACTHCDTVHRRVAMQEAAQARCVRCETVLYRGSRWQVGHWQAVVLAVLILFLIANGFPIVSLSLAGQTVQPTFPDALLLIWQQGYWELSVLAGLVGFWLPLFQLLFQLWALRCIAARRRPNDFALGLRVLRHLQHWSMTSVLFLGIVVAIVKFSGFGDLHLKVGIYAFLLLCFLLTALSRIDHMRLWLWAEDAGMVMTTPTLQSNQEHCACESCGLVQALGPSHCLRCHATLHKRRPNARARSLAFLATAIVLYIPANVLPMMELRSLVMAGEHTIIGGVIQLWELGSWDLALIVFVASVVVPITKILALSVLNLQSRWRGDRIQQQRNRLYDMVELIGQWSMLDVFVVVLMAALANFPGVSQIIPGPAAISFGLVVVLTMLAAESYDPRSAWDQSKRGQVTVSTVSL</sequence>
<feature type="transmembrane region" description="Helical" evidence="7">
    <location>
        <begin position="300"/>
        <end position="322"/>
    </location>
</feature>
<organism evidence="8 9">
    <name type="scientific">Alcaligenes endophyticus</name>
    <dbReference type="NCBI Taxonomy" id="1929088"/>
    <lineage>
        <taxon>Bacteria</taxon>
        <taxon>Pseudomonadati</taxon>
        <taxon>Pseudomonadota</taxon>
        <taxon>Betaproteobacteria</taxon>
        <taxon>Burkholderiales</taxon>
        <taxon>Alcaligenaceae</taxon>
        <taxon>Alcaligenes</taxon>
    </lineage>
</organism>
<comment type="caution">
    <text evidence="8">The sequence shown here is derived from an EMBL/GenBank/DDBJ whole genome shotgun (WGS) entry which is preliminary data.</text>
</comment>
<protein>
    <submittedName>
        <fullName evidence="8">Paraquat-inducible protein A</fullName>
    </submittedName>
</protein>
<feature type="transmembrane region" description="Helical" evidence="7">
    <location>
        <begin position="94"/>
        <end position="120"/>
    </location>
</feature>
<evidence type="ECO:0000256" key="6">
    <source>
        <dbReference type="ARBA" id="ARBA00023136"/>
    </source>
</evidence>
<keyword evidence="6 7" id="KW-0472">Membrane</keyword>
<feature type="transmembrane region" description="Helical" evidence="7">
    <location>
        <begin position="168"/>
        <end position="187"/>
    </location>
</feature>
<dbReference type="Proteomes" id="UP001168613">
    <property type="component" value="Unassembled WGS sequence"/>
</dbReference>
<feature type="transmembrane region" description="Helical" evidence="7">
    <location>
        <begin position="253"/>
        <end position="272"/>
    </location>
</feature>
<dbReference type="RefSeq" id="WP_266123202.1">
    <property type="nucleotide sequence ID" value="NZ_JAJHNU010000003.1"/>
</dbReference>
<evidence type="ECO:0000256" key="2">
    <source>
        <dbReference type="ARBA" id="ARBA00022475"/>
    </source>
</evidence>
<evidence type="ECO:0000256" key="5">
    <source>
        <dbReference type="ARBA" id="ARBA00022989"/>
    </source>
</evidence>
<accession>A0ABT8EKH7</accession>
<dbReference type="InterPro" id="IPR051800">
    <property type="entry name" value="PqiA-PqiB_transport"/>
</dbReference>
<keyword evidence="2" id="KW-1003">Cell membrane</keyword>
<dbReference type="Pfam" id="PF04403">
    <property type="entry name" value="PqiA"/>
    <property type="match status" value="2"/>
</dbReference>
<keyword evidence="9" id="KW-1185">Reference proteome</keyword>
<feature type="transmembrane region" description="Helical" evidence="7">
    <location>
        <begin position="141"/>
        <end position="162"/>
    </location>
</feature>
<evidence type="ECO:0000313" key="9">
    <source>
        <dbReference type="Proteomes" id="UP001168613"/>
    </source>
</evidence>
<dbReference type="EMBL" id="JAJHNU010000003">
    <property type="protein sequence ID" value="MDN4121788.1"/>
    <property type="molecule type" value="Genomic_DNA"/>
</dbReference>
<keyword evidence="4 7" id="KW-0812">Transmembrane</keyword>
<evidence type="ECO:0000313" key="8">
    <source>
        <dbReference type="EMBL" id="MDN4121788.1"/>
    </source>
</evidence>
<evidence type="ECO:0000256" key="1">
    <source>
        <dbReference type="ARBA" id="ARBA00004533"/>
    </source>
</evidence>
<evidence type="ECO:0000256" key="4">
    <source>
        <dbReference type="ARBA" id="ARBA00022692"/>
    </source>
</evidence>
<feature type="transmembrane region" description="Helical" evidence="7">
    <location>
        <begin position="373"/>
        <end position="393"/>
    </location>
</feature>
<comment type="subcellular location">
    <subcellularLocation>
        <location evidence="1">Cell inner membrane</location>
    </subcellularLocation>
</comment>
<gene>
    <name evidence="8" type="ORF">LMS43_10845</name>
</gene>
<feature type="transmembrane region" description="Helical" evidence="7">
    <location>
        <begin position="51"/>
        <end position="74"/>
    </location>
</feature>
<feature type="transmembrane region" description="Helical" evidence="7">
    <location>
        <begin position="343"/>
        <end position="367"/>
    </location>
</feature>
<dbReference type="InterPro" id="IPR007498">
    <property type="entry name" value="PqiA-like"/>
</dbReference>
<name>A0ABT8EKH7_9BURK</name>